<feature type="transmembrane region" description="Helical" evidence="7">
    <location>
        <begin position="157"/>
        <end position="176"/>
    </location>
</feature>
<evidence type="ECO:0008006" key="10">
    <source>
        <dbReference type="Google" id="ProtNLM"/>
    </source>
</evidence>
<evidence type="ECO:0000256" key="7">
    <source>
        <dbReference type="SAM" id="Phobius"/>
    </source>
</evidence>
<dbReference type="AlphaFoldDB" id="J1JCI7"/>
<organism evidence="8 9">
    <name type="scientific">Candidatus Bartonella washoeensis Sb944nv</name>
    <dbReference type="NCBI Taxonomy" id="1094563"/>
    <lineage>
        <taxon>Bacteria</taxon>
        <taxon>Pseudomonadati</taxon>
        <taxon>Pseudomonadota</taxon>
        <taxon>Alphaproteobacteria</taxon>
        <taxon>Hyphomicrobiales</taxon>
        <taxon>Bartonellaceae</taxon>
        <taxon>Bartonella</taxon>
    </lineage>
</organism>
<accession>J1JCI7</accession>
<dbReference type="GO" id="GO:0005886">
    <property type="term" value="C:plasma membrane"/>
    <property type="evidence" value="ECO:0007669"/>
    <property type="project" value="UniProtKB-SubCell"/>
</dbReference>
<evidence type="ECO:0000256" key="4">
    <source>
        <dbReference type="ARBA" id="ARBA00022692"/>
    </source>
</evidence>
<reference evidence="8 9" key="1">
    <citation type="submission" date="2012-03" db="EMBL/GenBank/DDBJ databases">
        <title>The Genome Sequence of Bartonella washoensis Sb944nv.</title>
        <authorList>
            <consortium name="The Broad Institute Genome Sequencing Platform"/>
            <consortium name="The Broad Institute Genome Sequencing Center for Infectious Disease"/>
            <person name="Feldgarden M."/>
            <person name="Kirby J."/>
            <person name="Kosoy M."/>
            <person name="Birtles R."/>
            <person name="Probert W.S."/>
            <person name="Chiaraviglio L."/>
            <person name="Young S.K."/>
            <person name="Zeng Q."/>
            <person name="Gargeya S."/>
            <person name="Fitzgerald M."/>
            <person name="Haas B."/>
            <person name="Abouelleil A."/>
            <person name="Alvarado L."/>
            <person name="Arachchi H.M."/>
            <person name="Berlin A."/>
            <person name="Chapman S.B."/>
            <person name="Gearin G."/>
            <person name="Goldberg J."/>
            <person name="Griggs A."/>
            <person name="Gujja S."/>
            <person name="Hansen M."/>
            <person name="Heiman D."/>
            <person name="Howarth C."/>
            <person name="Larimer J."/>
            <person name="Lui A."/>
            <person name="MacDonald P.J.P."/>
            <person name="McCowen C."/>
            <person name="Montmayeur A."/>
            <person name="Murphy C."/>
            <person name="Neiman D."/>
            <person name="Pearson M."/>
            <person name="Priest M."/>
            <person name="Roberts A."/>
            <person name="Saif S."/>
            <person name="Shea T."/>
            <person name="Sisk P."/>
            <person name="Stolte C."/>
            <person name="Sykes S."/>
            <person name="Wortman J."/>
            <person name="Nusbaum C."/>
            <person name="Birren B."/>
        </authorList>
    </citation>
    <scope>NUCLEOTIDE SEQUENCE [LARGE SCALE GENOMIC DNA]</scope>
    <source>
        <strain evidence="8 9">Sb944nv</strain>
    </source>
</reference>
<dbReference type="EMBL" id="AILU01000003">
    <property type="protein sequence ID" value="EJF81750.1"/>
    <property type="molecule type" value="Genomic_DNA"/>
</dbReference>
<evidence type="ECO:0000256" key="2">
    <source>
        <dbReference type="ARBA" id="ARBA00022448"/>
    </source>
</evidence>
<keyword evidence="9" id="KW-1185">Reference proteome</keyword>
<comment type="subcellular location">
    <subcellularLocation>
        <location evidence="1">Cell membrane</location>
        <topology evidence="1">Multi-pass membrane protein</topology>
    </subcellularLocation>
</comment>
<keyword evidence="2" id="KW-0813">Transport</keyword>
<feature type="transmembrane region" description="Helical" evidence="7">
    <location>
        <begin position="206"/>
        <end position="226"/>
    </location>
</feature>
<dbReference type="InterPro" id="IPR036259">
    <property type="entry name" value="MFS_trans_sf"/>
</dbReference>
<dbReference type="PATRIC" id="fig|1094563.3.peg.489"/>
<keyword evidence="3" id="KW-1003">Cell membrane</keyword>
<dbReference type="Pfam" id="PF07690">
    <property type="entry name" value="MFS_1"/>
    <property type="match status" value="1"/>
</dbReference>
<feature type="transmembrane region" description="Helical" evidence="7">
    <location>
        <begin position="183"/>
        <end position="200"/>
    </location>
</feature>
<proteinExistence type="predicted"/>
<dbReference type="InterPro" id="IPR011701">
    <property type="entry name" value="MFS"/>
</dbReference>
<dbReference type="GO" id="GO:0022857">
    <property type="term" value="F:transmembrane transporter activity"/>
    <property type="evidence" value="ECO:0007669"/>
    <property type="project" value="InterPro"/>
</dbReference>
<dbReference type="SUPFAM" id="SSF103473">
    <property type="entry name" value="MFS general substrate transporter"/>
    <property type="match status" value="1"/>
</dbReference>
<comment type="caution">
    <text evidence="8">The sequence shown here is derived from an EMBL/GenBank/DDBJ whole genome shotgun (WGS) entry which is preliminary data.</text>
</comment>
<feature type="transmembrane region" description="Helical" evidence="7">
    <location>
        <begin position="6"/>
        <end position="28"/>
    </location>
</feature>
<feature type="transmembrane region" description="Helical" evidence="7">
    <location>
        <begin position="40"/>
        <end position="60"/>
    </location>
</feature>
<evidence type="ECO:0000313" key="9">
    <source>
        <dbReference type="Proteomes" id="UP000008947"/>
    </source>
</evidence>
<sequence>MVLSALLGIFISFYTPSAVPLIQSIVAKEHLINANTTIDMLYELCAILGMGLSRFILSYAGIKGTFLIGGIFFIIAGLFNFIMKMPKNQRSQSKNQKNWWGNYIVSLRYFKKNPTFFMPCISQIIIMTFLMTIPVIFVPYIQEILNAGRRTFTMFEALYSAGVFIGALLSLLFCKVLSVRKTLVFLLAVMAIDLIILSVNTHTHCFPVYFMIGFGLSSWVLSISLLQLSRNPEYQGIV</sequence>
<dbReference type="RefSeq" id="WP_006923292.1">
    <property type="nucleotide sequence ID" value="NZ_JH725022.1"/>
</dbReference>
<evidence type="ECO:0000256" key="5">
    <source>
        <dbReference type="ARBA" id="ARBA00022989"/>
    </source>
</evidence>
<gene>
    <name evidence="8" type="ORF">MCQ_00448</name>
</gene>
<name>J1JCI7_9HYPH</name>
<protein>
    <recommendedName>
        <fullName evidence="10">Major facilitator superfamily (MFS) profile domain-containing protein</fullName>
    </recommendedName>
</protein>
<keyword evidence="5 7" id="KW-1133">Transmembrane helix</keyword>
<evidence type="ECO:0000256" key="6">
    <source>
        <dbReference type="ARBA" id="ARBA00023136"/>
    </source>
</evidence>
<keyword evidence="6 7" id="KW-0472">Membrane</keyword>
<dbReference type="Proteomes" id="UP000008947">
    <property type="component" value="Unassembled WGS sequence"/>
</dbReference>
<dbReference type="PANTHER" id="PTHR43266">
    <property type="entry name" value="MACROLIDE-EFFLUX PROTEIN"/>
    <property type="match status" value="1"/>
</dbReference>
<evidence type="ECO:0000256" key="3">
    <source>
        <dbReference type="ARBA" id="ARBA00022475"/>
    </source>
</evidence>
<dbReference type="Gene3D" id="1.20.1250.20">
    <property type="entry name" value="MFS general substrate transporter like domains"/>
    <property type="match status" value="1"/>
</dbReference>
<dbReference type="eggNOG" id="COG2814">
    <property type="taxonomic scope" value="Bacteria"/>
</dbReference>
<feature type="transmembrane region" description="Helical" evidence="7">
    <location>
        <begin position="116"/>
        <end position="137"/>
    </location>
</feature>
<dbReference type="PANTHER" id="PTHR43266:SF2">
    <property type="entry name" value="MAJOR FACILITATOR SUPERFAMILY (MFS) PROFILE DOMAIN-CONTAINING PROTEIN"/>
    <property type="match status" value="1"/>
</dbReference>
<keyword evidence="4 7" id="KW-0812">Transmembrane</keyword>
<feature type="transmembrane region" description="Helical" evidence="7">
    <location>
        <begin position="66"/>
        <end position="83"/>
    </location>
</feature>
<dbReference type="HOGENOM" id="CLU_1164070_0_0_5"/>
<evidence type="ECO:0000256" key="1">
    <source>
        <dbReference type="ARBA" id="ARBA00004651"/>
    </source>
</evidence>
<evidence type="ECO:0000313" key="8">
    <source>
        <dbReference type="EMBL" id="EJF81750.1"/>
    </source>
</evidence>